<protein>
    <submittedName>
        <fullName evidence="1">Uncharacterized protein</fullName>
    </submittedName>
</protein>
<reference evidence="1 2" key="1">
    <citation type="submission" date="2018-09" db="EMBL/GenBank/DDBJ databases">
        <title>Production of Trimethoprim by Streptomyces sp. 3E-1.</title>
        <authorList>
            <person name="Kang H.J."/>
            <person name="Kim S.B."/>
        </authorList>
    </citation>
    <scope>NUCLEOTIDE SEQUENCE [LARGE SCALE GENOMIC DNA]</scope>
    <source>
        <strain evidence="1 2">3E-1</strain>
    </source>
</reference>
<proteinExistence type="predicted"/>
<dbReference type="EMBL" id="CP032427">
    <property type="protein sequence ID" value="AYC37983.1"/>
    <property type="molecule type" value="Genomic_DNA"/>
</dbReference>
<dbReference type="AlphaFoldDB" id="A0AAI8PL78"/>
<evidence type="ECO:0000313" key="2">
    <source>
        <dbReference type="Proteomes" id="UP000265765"/>
    </source>
</evidence>
<organism evidence="1 2">
    <name type="scientific">Streptomyces griseorubiginosus</name>
    <dbReference type="NCBI Taxonomy" id="67304"/>
    <lineage>
        <taxon>Bacteria</taxon>
        <taxon>Bacillati</taxon>
        <taxon>Actinomycetota</taxon>
        <taxon>Actinomycetes</taxon>
        <taxon>Kitasatosporales</taxon>
        <taxon>Streptomycetaceae</taxon>
        <taxon>Streptomyces</taxon>
    </lineage>
</organism>
<sequence length="30" mass="3160">MTHIEEMAALISPAAASPALLAKNPQRLDV</sequence>
<name>A0AAI8PL78_9ACTN</name>
<evidence type="ECO:0000313" key="1">
    <source>
        <dbReference type="EMBL" id="AYC37983.1"/>
    </source>
</evidence>
<accession>A0AAI8PL78</accession>
<gene>
    <name evidence="1" type="ORF">DWG14_02202</name>
</gene>
<dbReference type="KEGG" id="sge:DWG14_02202"/>
<dbReference type="Proteomes" id="UP000265765">
    <property type="component" value="Chromosome"/>
</dbReference>